<name>A0A212JGU2_9BACT</name>
<feature type="transmembrane region" description="Helical" evidence="1">
    <location>
        <begin position="67"/>
        <end position="87"/>
    </location>
</feature>
<evidence type="ECO:0008006" key="3">
    <source>
        <dbReference type="Google" id="ProtNLM"/>
    </source>
</evidence>
<keyword evidence="1" id="KW-0472">Membrane</keyword>
<dbReference type="AlphaFoldDB" id="A0A212JGU2"/>
<evidence type="ECO:0000313" key="2">
    <source>
        <dbReference type="EMBL" id="SBV98634.1"/>
    </source>
</evidence>
<evidence type="ECO:0000256" key="1">
    <source>
        <dbReference type="SAM" id="Phobius"/>
    </source>
</evidence>
<sequence length="272" mass="30933">MNFLDYIKGQRKGVDAHRIEKDSMKDPFMYEAIEGFDSIDDDHLASINNIQERLNAKTKTIKKHHPIWQSVAAAAVVIFAIAGYMIIGYHESNDLQAQDKGMSSIINIYVPEEYYVENIVVIAKHNTEATKTYKPNISKFRLDKEESINTEALTVLSQQEDDGMVEVYAPENFKDEANTSLTIKKGKPEPIGGYNRYNAYLKTAMRRPTDDSCKDRKGKVAIEFSVDEQGRPYLFEVKQSLCGTCDNEAIRLIQNGAKWTTGTERVMVRVIF</sequence>
<gene>
    <name evidence="2" type="ORF">KL86DYS2_11483</name>
</gene>
<reference evidence="2" key="1">
    <citation type="submission" date="2016-04" db="EMBL/GenBank/DDBJ databases">
        <authorList>
            <person name="Evans L.H."/>
            <person name="Alamgir A."/>
            <person name="Owens N."/>
            <person name="Weber N.D."/>
            <person name="Virtaneva K."/>
            <person name="Barbian K."/>
            <person name="Babar A."/>
            <person name="Rosenke K."/>
        </authorList>
    </citation>
    <scope>NUCLEOTIDE SEQUENCE</scope>
    <source>
        <strain evidence="2">86-2</strain>
    </source>
</reference>
<protein>
    <recommendedName>
        <fullName evidence="3">TonB C-terminal domain-containing protein</fullName>
    </recommendedName>
</protein>
<keyword evidence="1" id="KW-0812">Transmembrane</keyword>
<organism evidence="2">
    <name type="scientific">uncultured Dysgonomonas sp</name>
    <dbReference type="NCBI Taxonomy" id="206096"/>
    <lineage>
        <taxon>Bacteria</taxon>
        <taxon>Pseudomonadati</taxon>
        <taxon>Bacteroidota</taxon>
        <taxon>Bacteroidia</taxon>
        <taxon>Bacteroidales</taxon>
        <taxon>Dysgonomonadaceae</taxon>
        <taxon>Dysgonomonas</taxon>
        <taxon>environmental samples</taxon>
    </lineage>
</organism>
<keyword evidence="1" id="KW-1133">Transmembrane helix</keyword>
<dbReference type="EMBL" id="FLUL01000001">
    <property type="protein sequence ID" value="SBV98634.1"/>
    <property type="molecule type" value="Genomic_DNA"/>
</dbReference>
<accession>A0A212JGU2</accession>
<proteinExistence type="predicted"/>
<dbReference type="RefSeq" id="WP_283686251.1">
    <property type="nucleotide sequence ID" value="NZ_LT599021.1"/>
</dbReference>